<name>A0ACD0NSK5_9BASI</name>
<reference evidence="1 2" key="1">
    <citation type="journal article" date="2018" name="Mol. Biol. Evol.">
        <title>Broad Genomic Sampling Reveals a Smut Pathogenic Ancestry of the Fungal Clade Ustilaginomycotina.</title>
        <authorList>
            <person name="Kijpornyongpan T."/>
            <person name="Mondo S.J."/>
            <person name="Barry K."/>
            <person name="Sandor L."/>
            <person name="Lee J."/>
            <person name="Lipzen A."/>
            <person name="Pangilinan J."/>
            <person name="LaButti K."/>
            <person name="Hainaut M."/>
            <person name="Henrissat B."/>
            <person name="Grigoriev I.V."/>
            <person name="Spatafora J.W."/>
            <person name="Aime M.C."/>
        </authorList>
    </citation>
    <scope>NUCLEOTIDE SEQUENCE [LARGE SCALE GENOMIC DNA]</scope>
    <source>
        <strain evidence="1 2">SA 807</strain>
    </source>
</reference>
<keyword evidence="2" id="KW-1185">Reference proteome</keyword>
<protein>
    <submittedName>
        <fullName evidence="1">Uncharacterized protein</fullName>
    </submittedName>
</protein>
<dbReference type="EMBL" id="KZ820136">
    <property type="protein sequence ID" value="PWN48828.1"/>
    <property type="molecule type" value="Genomic_DNA"/>
</dbReference>
<gene>
    <name evidence="1" type="ORF">IE53DRAFT_175773</name>
</gene>
<accession>A0ACD0NSK5</accession>
<evidence type="ECO:0000313" key="2">
    <source>
        <dbReference type="Proteomes" id="UP000245626"/>
    </source>
</evidence>
<organism evidence="1 2">
    <name type="scientific">Violaceomyces palustris</name>
    <dbReference type="NCBI Taxonomy" id="1673888"/>
    <lineage>
        <taxon>Eukaryota</taxon>
        <taxon>Fungi</taxon>
        <taxon>Dikarya</taxon>
        <taxon>Basidiomycota</taxon>
        <taxon>Ustilaginomycotina</taxon>
        <taxon>Ustilaginomycetes</taxon>
        <taxon>Violaceomycetales</taxon>
        <taxon>Violaceomycetaceae</taxon>
        <taxon>Violaceomyces</taxon>
    </lineage>
</organism>
<proteinExistence type="predicted"/>
<dbReference type="Proteomes" id="UP000245626">
    <property type="component" value="Unassembled WGS sequence"/>
</dbReference>
<sequence length="146" mass="16362">MDWRNPPSHPDGVKGEVSRSARRTRRKTEPQPSPSRSGTPPPSSTKINLFHHKSDASPTPSVGSADESPTPSFLNPFSLPPSSDTKHLPRRKAHWESEERDRRKEKEQDKKEPCPLYLPPPSLSPIIPFPRNLLSMRDGEKSGGTR</sequence>
<evidence type="ECO:0000313" key="1">
    <source>
        <dbReference type="EMBL" id="PWN48828.1"/>
    </source>
</evidence>